<evidence type="ECO:0000313" key="5">
    <source>
        <dbReference type="Proteomes" id="UP000693672"/>
    </source>
</evidence>
<protein>
    <submittedName>
        <fullName evidence="4">Amino-acid acetyltransferase</fullName>
        <ecNumber evidence="4">2.3.1.1</ecNumber>
    </submittedName>
</protein>
<dbReference type="GO" id="GO:0016747">
    <property type="term" value="F:acyltransferase activity, transferring groups other than amino-acyl groups"/>
    <property type="evidence" value="ECO:0007669"/>
    <property type="project" value="InterPro"/>
</dbReference>
<keyword evidence="5" id="KW-1185">Reference proteome</keyword>
<evidence type="ECO:0000256" key="2">
    <source>
        <dbReference type="ARBA" id="ARBA00023315"/>
    </source>
</evidence>
<proteinExistence type="predicted"/>
<evidence type="ECO:0000256" key="1">
    <source>
        <dbReference type="ARBA" id="ARBA00022679"/>
    </source>
</evidence>
<reference evidence="4" key="1">
    <citation type="submission" date="2021-06" db="EMBL/GenBank/DDBJ databases">
        <authorList>
            <person name="Criscuolo A."/>
        </authorList>
    </citation>
    <scope>NUCLEOTIDE SEQUENCE</scope>
    <source>
        <strain evidence="4">CIP111600</strain>
    </source>
</reference>
<sequence>MMYDLIRSYAEEGKLLHRTLSSIYEHLPCFFVAEQKGHVIGTVSLHILDKDLAEVRSLTVSSQHFGLGIGKSLVCAVINETKALGVQTLLSLTYQVDFFKKCGFQLVDKEKLPMPKIWKDCLHCSKFSSCDEHAMTVHVL</sequence>
<dbReference type="AlphaFoldDB" id="A0A916JXZ4"/>
<dbReference type="NCBIfam" id="NF005840">
    <property type="entry name" value="PRK07757.1"/>
    <property type="match status" value="1"/>
</dbReference>
<dbReference type="EC" id="2.3.1.1" evidence="4"/>
<gene>
    <name evidence="4" type="primary">argA_1</name>
    <name evidence="4" type="ORF">PAESOLCIP111_00890</name>
</gene>
<dbReference type="CDD" id="cd04301">
    <property type="entry name" value="NAT_SF"/>
    <property type="match status" value="1"/>
</dbReference>
<dbReference type="Proteomes" id="UP000693672">
    <property type="component" value="Unassembled WGS sequence"/>
</dbReference>
<keyword evidence="1 4" id="KW-0808">Transferase</keyword>
<dbReference type="EMBL" id="CAJVAS010000002">
    <property type="protein sequence ID" value="CAG7606188.1"/>
    <property type="molecule type" value="Genomic_DNA"/>
</dbReference>
<name>A0A916JXZ4_9BACL</name>
<dbReference type="PANTHER" id="PTHR43877">
    <property type="entry name" value="AMINOALKYLPHOSPHONATE N-ACETYLTRANSFERASE-RELATED-RELATED"/>
    <property type="match status" value="1"/>
</dbReference>
<evidence type="ECO:0000313" key="4">
    <source>
        <dbReference type="EMBL" id="CAG7606188.1"/>
    </source>
</evidence>
<dbReference type="Pfam" id="PF00583">
    <property type="entry name" value="Acetyltransf_1"/>
    <property type="match status" value="1"/>
</dbReference>
<organism evidence="4 5">
    <name type="scientific">Paenibacillus solanacearum</name>
    <dbReference type="NCBI Taxonomy" id="2048548"/>
    <lineage>
        <taxon>Bacteria</taxon>
        <taxon>Bacillati</taxon>
        <taxon>Bacillota</taxon>
        <taxon>Bacilli</taxon>
        <taxon>Bacillales</taxon>
        <taxon>Paenibacillaceae</taxon>
        <taxon>Paenibacillus</taxon>
    </lineage>
</organism>
<dbReference type="InterPro" id="IPR050832">
    <property type="entry name" value="Bact_Acetyltransf"/>
</dbReference>
<dbReference type="PROSITE" id="PS51186">
    <property type="entry name" value="GNAT"/>
    <property type="match status" value="1"/>
</dbReference>
<accession>A0A916JXZ4</accession>
<evidence type="ECO:0000259" key="3">
    <source>
        <dbReference type="PROSITE" id="PS51186"/>
    </source>
</evidence>
<dbReference type="InterPro" id="IPR000182">
    <property type="entry name" value="GNAT_dom"/>
</dbReference>
<keyword evidence="2 4" id="KW-0012">Acyltransferase</keyword>
<feature type="domain" description="N-acetyltransferase" evidence="3">
    <location>
        <begin position="1"/>
        <end position="124"/>
    </location>
</feature>
<comment type="caution">
    <text evidence="4">The sequence shown here is derived from an EMBL/GenBank/DDBJ whole genome shotgun (WGS) entry which is preliminary data.</text>
</comment>